<dbReference type="GO" id="GO:0009432">
    <property type="term" value="P:SOS response"/>
    <property type="evidence" value="ECO:0007669"/>
    <property type="project" value="UniProtKB-KW"/>
</dbReference>
<evidence type="ECO:0000256" key="2">
    <source>
        <dbReference type="ARBA" id="ARBA00022763"/>
    </source>
</evidence>
<gene>
    <name evidence="10" type="primary">mucA</name>
</gene>
<dbReference type="InterPro" id="IPR039418">
    <property type="entry name" value="LexA-like"/>
</dbReference>
<name>A0A6F8PIW2_KLEPN</name>
<dbReference type="InterPro" id="IPR015927">
    <property type="entry name" value="Peptidase_S24_S26A/B/C"/>
</dbReference>
<dbReference type="NCBIfam" id="NF007621">
    <property type="entry name" value="PRK10276.1"/>
    <property type="match status" value="1"/>
</dbReference>
<dbReference type="InterPro" id="IPR006197">
    <property type="entry name" value="Peptidase_S24_LexA"/>
</dbReference>
<evidence type="ECO:0000256" key="6">
    <source>
        <dbReference type="ARBA" id="ARBA00023236"/>
    </source>
</evidence>
<keyword evidence="5" id="KW-0234">DNA repair</keyword>
<dbReference type="CDD" id="cd06529">
    <property type="entry name" value="S24_LexA-like"/>
    <property type="match status" value="1"/>
</dbReference>
<reference evidence="10" key="1">
    <citation type="submission" date="2019-11" db="EMBL/GenBank/DDBJ databases">
        <title>Colistin-resistant Klebsiella spp. isolates from influent municipal wastewater in Japan.</title>
        <authorList>
            <person name="Hayashi W."/>
            <person name="Tanaka H."/>
            <person name="Iimura M."/>
            <person name="Nagano Y."/>
            <person name="Nagano N."/>
        </authorList>
    </citation>
    <scope>NUCLEOTIDE SEQUENCE</scope>
    <source>
        <strain evidence="9">A1-1</strain>
        <strain evidence="10">A1-3</strain>
        <strain evidence="11">A2-1</strain>
        <plasmid evidence="9">pA1-1</plasmid>
        <plasmid evidence="10">pA1-3</plasmid>
        <plasmid evidence="11">pA2-1</plasmid>
    </source>
</reference>
<dbReference type="EMBL" id="LC505604">
    <property type="protein sequence ID" value="BBO36769.1"/>
    <property type="molecule type" value="Genomic_DNA"/>
</dbReference>
<evidence type="ECO:0000256" key="3">
    <source>
        <dbReference type="ARBA" id="ARBA00022801"/>
    </source>
</evidence>
<keyword evidence="4 7" id="KW-0068">Autocatalytic cleavage</keyword>
<dbReference type="Pfam" id="PF00717">
    <property type="entry name" value="Peptidase_S24"/>
    <property type="match status" value="1"/>
</dbReference>
<dbReference type="InterPro" id="IPR050077">
    <property type="entry name" value="LexA_repressor"/>
</dbReference>
<feature type="domain" description="Peptidase S24/S26A/S26B/S26C" evidence="8">
    <location>
        <begin position="19"/>
        <end position="131"/>
    </location>
</feature>
<keyword evidence="3 7" id="KW-0378">Hydrolase</keyword>
<dbReference type="Gene3D" id="2.10.109.10">
    <property type="entry name" value="Umud Fragment, subunit A"/>
    <property type="match status" value="1"/>
</dbReference>
<keyword evidence="10" id="KW-0614">Plasmid</keyword>
<dbReference type="GO" id="GO:0016787">
    <property type="term" value="F:hydrolase activity"/>
    <property type="evidence" value="ECO:0007669"/>
    <property type="project" value="UniProtKB-KW"/>
</dbReference>
<dbReference type="SUPFAM" id="SSF51306">
    <property type="entry name" value="LexA/Signal peptidase"/>
    <property type="match status" value="1"/>
</dbReference>
<dbReference type="EMBL" id="LC508722">
    <property type="protein sequence ID" value="BBO93550.1"/>
    <property type="molecule type" value="Genomic_DNA"/>
</dbReference>
<accession>A0A6F8PIW2</accession>
<keyword evidence="2" id="KW-0227">DNA damage</keyword>
<evidence type="ECO:0000313" key="9">
    <source>
        <dbReference type="EMBL" id="BBO36769.1"/>
    </source>
</evidence>
<evidence type="ECO:0000259" key="8">
    <source>
        <dbReference type="Pfam" id="PF00717"/>
    </source>
</evidence>
<sequence length="182" mass="20332">MALDLVYPRPSVEGAALPFFAEPVAAGFPSPAAGYEANELNLHDYCVRRPAATYFLRVSGDSMRDARIHDGDVLVVDRAEEPRHGSIVIASIDNEFTVKQLQLRPYPCLMPLNPAFPPIRFDPEALQIWGITLKHPQTVRVIWPDFRPVPHSPDPLSGCIALFSQCFHDLVDSIHHQICLNI</sequence>
<organism evidence="10">
    <name type="scientific">Klebsiella pneumoniae</name>
    <dbReference type="NCBI Taxonomy" id="573"/>
    <lineage>
        <taxon>Bacteria</taxon>
        <taxon>Pseudomonadati</taxon>
        <taxon>Pseudomonadota</taxon>
        <taxon>Gammaproteobacteria</taxon>
        <taxon>Enterobacterales</taxon>
        <taxon>Enterobacteriaceae</taxon>
        <taxon>Klebsiella/Raoultella group</taxon>
        <taxon>Klebsiella</taxon>
        <taxon>Klebsiella pneumoniae complex</taxon>
    </lineage>
</organism>
<dbReference type="GO" id="GO:0003677">
    <property type="term" value="F:DNA binding"/>
    <property type="evidence" value="ECO:0007669"/>
    <property type="project" value="InterPro"/>
</dbReference>
<dbReference type="AlphaFoldDB" id="A0A6F8PIW2"/>
<evidence type="ECO:0000256" key="1">
    <source>
        <dbReference type="ARBA" id="ARBA00007484"/>
    </source>
</evidence>
<dbReference type="PANTHER" id="PTHR33516">
    <property type="entry name" value="LEXA REPRESSOR"/>
    <property type="match status" value="1"/>
</dbReference>
<comment type="similarity">
    <text evidence="1 7">Belongs to the peptidase S24 family.</text>
</comment>
<proteinExistence type="inferred from homology"/>
<evidence type="ECO:0000256" key="5">
    <source>
        <dbReference type="ARBA" id="ARBA00023204"/>
    </source>
</evidence>
<protein>
    <submittedName>
        <fullName evidence="10">MucA protein</fullName>
    </submittedName>
</protein>
<dbReference type="PRINTS" id="PR00726">
    <property type="entry name" value="LEXASERPTASE"/>
</dbReference>
<evidence type="ECO:0000256" key="7">
    <source>
        <dbReference type="RuleBase" id="RU003991"/>
    </source>
</evidence>
<dbReference type="InterPro" id="IPR036286">
    <property type="entry name" value="LexA/Signal_pep-like_sf"/>
</dbReference>
<geneLocation type="plasmid" evidence="11">
    <name>pA2-1</name>
</geneLocation>
<keyword evidence="6" id="KW-0742">SOS response</keyword>
<evidence type="ECO:0000313" key="10">
    <source>
        <dbReference type="EMBL" id="BBO79335.1"/>
    </source>
</evidence>
<dbReference type="PANTHER" id="PTHR33516:SF2">
    <property type="entry name" value="LEXA REPRESSOR-RELATED"/>
    <property type="match status" value="1"/>
</dbReference>
<geneLocation type="plasmid" evidence="10">
    <name>pA1-3</name>
</geneLocation>
<geneLocation type="plasmid" evidence="9">
    <name>pA1-1</name>
</geneLocation>
<dbReference type="GO" id="GO:0006355">
    <property type="term" value="P:regulation of DNA-templated transcription"/>
    <property type="evidence" value="ECO:0007669"/>
    <property type="project" value="InterPro"/>
</dbReference>
<dbReference type="EMBL" id="LC508263">
    <property type="protein sequence ID" value="BBO79335.1"/>
    <property type="molecule type" value="Genomic_DNA"/>
</dbReference>
<dbReference type="GO" id="GO:0006281">
    <property type="term" value="P:DNA repair"/>
    <property type="evidence" value="ECO:0007669"/>
    <property type="project" value="UniProtKB-KW"/>
</dbReference>
<evidence type="ECO:0000313" key="11">
    <source>
        <dbReference type="EMBL" id="BBO93550.1"/>
    </source>
</evidence>
<evidence type="ECO:0000256" key="4">
    <source>
        <dbReference type="ARBA" id="ARBA00022813"/>
    </source>
</evidence>